<gene>
    <name evidence="4" type="ORF">Poly30_14890</name>
</gene>
<evidence type="ECO:0000313" key="5">
    <source>
        <dbReference type="Proteomes" id="UP000320390"/>
    </source>
</evidence>
<evidence type="ECO:0000256" key="2">
    <source>
        <dbReference type="ARBA" id="ARBA00022737"/>
    </source>
</evidence>
<dbReference type="Proteomes" id="UP000320390">
    <property type="component" value="Chromosome"/>
</dbReference>
<dbReference type="PANTHER" id="PTHR36220">
    <property type="entry name" value="UNNAMED PRODUCT"/>
    <property type="match status" value="1"/>
</dbReference>
<keyword evidence="1" id="KW-0732">Signal</keyword>
<dbReference type="InterPro" id="IPR013519">
    <property type="entry name" value="Int_alpha_beta-p"/>
</dbReference>
<dbReference type="AlphaFoldDB" id="A0A518EPH6"/>
<dbReference type="RefSeq" id="WP_145195761.1">
    <property type="nucleotide sequence ID" value="NZ_CP036434.1"/>
</dbReference>
<dbReference type="SMART" id="SM00191">
    <property type="entry name" value="Int_alpha"/>
    <property type="match status" value="3"/>
</dbReference>
<dbReference type="InterPro" id="IPR013517">
    <property type="entry name" value="FG-GAP"/>
</dbReference>
<dbReference type="InterPro" id="IPR028994">
    <property type="entry name" value="Integrin_alpha_N"/>
</dbReference>
<dbReference type="Gene3D" id="2.130.10.130">
    <property type="entry name" value="Integrin alpha, N-terminal"/>
    <property type="match status" value="2"/>
</dbReference>
<protein>
    <recommendedName>
        <fullName evidence="6">FG-GAP repeat protein</fullName>
    </recommendedName>
</protein>
<reference evidence="4 5" key="1">
    <citation type="submission" date="2019-02" db="EMBL/GenBank/DDBJ databases">
        <title>Deep-cultivation of Planctomycetes and their phenomic and genomic characterization uncovers novel biology.</title>
        <authorList>
            <person name="Wiegand S."/>
            <person name="Jogler M."/>
            <person name="Boedeker C."/>
            <person name="Pinto D."/>
            <person name="Vollmers J."/>
            <person name="Rivas-Marin E."/>
            <person name="Kohn T."/>
            <person name="Peeters S.H."/>
            <person name="Heuer A."/>
            <person name="Rast P."/>
            <person name="Oberbeckmann S."/>
            <person name="Bunk B."/>
            <person name="Jeske O."/>
            <person name="Meyerdierks A."/>
            <person name="Storesund J.E."/>
            <person name="Kallscheuer N."/>
            <person name="Luecker S."/>
            <person name="Lage O.M."/>
            <person name="Pohl T."/>
            <person name="Merkel B.J."/>
            <person name="Hornburger P."/>
            <person name="Mueller R.-W."/>
            <person name="Bruemmer F."/>
            <person name="Labrenz M."/>
            <person name="Spormann A.M."/>
            <person name="Op den Camp H."/>
            <person name="Overmann J."/>
            <person name="Amann R."/>
            <person name="Jetten M.S.M."/>
            <person name="Mascher T."/>
            <person name="Medema M.H."/>
            <person name="Devos D.P."/>
            <person name="Kaster A.-K."/>
            <person name="Ovreas L."/>
            <person name="Rohde M."/>
            <person name="Galperin M.Y."/>
            <person name="Jogler C."/>
        </authorList>
    </citation>
    <scope>NUCLEOTIDE SEQUENCE [LARGE SCALE GENOMIC DNA]</scope>
    <source>
        <strain evidence="4 5">Poly30</strain>
    </source>
</reference>
<evidence type="ECO:0000313" key="4">
    <source>
        <dbReference type="EMBL" id="QDV05985.1"/>
    </source>
</evidence>
<evidence type="ECO:0000256" key="1">
    <source>
        <dbReference type="ARBA" id="ARBA00022729"/>
    </source>
</evidence>
<organism evidence="4 5">
    <name type="scientific">Saltatorellus ferox</name>
    <dbReference type="NCBI Taxonomy" id="2528018"/>
    <lineage>
        <taxon>Bacteria</taxon>
        <taxon>Pseudomonadati</taxon>
        <taxon>Planctomycetota</taxon>
        <taxon>Planctomycetia</taxon>
        <taxon>Planctomycetia incertae sedis</taxon>
        <taxon>Saltatorellus</taxon>
    </lineage>
</organism>
<dbReference type="EMBL" id="CP036434">
    <property type="protein sequence ID" value="QDV05985.1"/>
    <property type="molecule type" value="Genomic_DNA"/>
</dbReference>
<name>A0A518EPH6_9BACT</name>
<sequence>MKETIPSPGRGFPRTHVSSPKRTSLWTARLRGTGVVLSMAAILTATASAQSRVTMPDAMPLDWFGYDVAADGPLTVVGSWRDDDAGPDTGSAHLVVSDSSASGTYLQKLVLADATAGDRAGENVAIGSGYAVVSFPGREIARSDGSVVHGAVAVFAESGGRWVEVARLDDASRSDGDLFGMSVAVEGEFILVGAPRDDEFAPDGGAVYVFRGSGGNWVRTQKIRPTDIGQHDYFGHDLAMAGDHGVVSAYNDDDQGVNAGAAYVLDLVGNNWSVGQKLMSREGGNFDLFGTSVAMVEDTIIVGAPQNEDADPEAVSDEGAVFVFEWSRTIGEWYETMALRPGDPNPQHRFGIDVAIGNDLIVVGAANSDVGVLNSGSAHIFRQRSRDWFEVSRHVSAASQAYDYLGLSVAVGDHVVVGVPGANDARAGGGAIDLIAIPDKGMGWGQTFCHSNVPVGGFQRMGGEPNSRAACARLTTAGSQSVSRDDLVLRTVGMPPATAGILYLGQKRANYSVGDGTFCVSAGRSGYQFAKKYSSEDGRLIQRHPIGRIEAVLPGATSFMVGQKFIAQVAYYDAANSAWNTTNALEIEFTN</sequence>
<proteinExistence type="predicted"/>
<accession>A0A518EPH6</accession>
<evidence type="ECO:0000256" key="3">
    <source>
        <dbReference type="ARBA" id="ARBA00023180"/>
    </source>
</evidence>
<evidence type="ECO:0008006" key="6">
    <source>
        <dbReference type="Google" id="ProtNLM"/>
    </source>
</evidence>
<dbReference type="SUPFAM" id="SSF69318">
    <property type="entry name" value="Integrin alpha N-terminal domain"/>
    <property type="match status" value="1"/>
</dbReference>
<dbReference type="Pfam" id="PF14312">
    <property type="entry name" value="FG-GAP_2"/>
    <property type="match status" value="5"/>
</dbReference>
<keyword evidence="2" id="KW-0677">Repeat</keyword>
<dbReference type="PANTHER" id="PTHR36220:SF1">
    <property type="entry name" value="GAMMA TUBULIN COMPLEX COMPONENT C-TERMINAL DOMAIN-CONTAINING PROTEIN"/>
    <property type="match status" value="1"/>
</dbReference>
<dbReference type="OrthoDB" id="291134at2"/>
<dbReference type="PROSITE" id="PS51470">
    <property type="entry name" value="FG_GAP"/>
    <property type="match status" value="1"/>
</dbReference>
<keyword evidence="5" id="KW-1185">Reference proteome</keyword>
<keyword evidence="3" id="KW-0325">Glycoprotein</keyword>